<dbReference type="Proteomes" id="UP000028582">
    <property type="component" value="Unassembled WGS sequence"/>
</dbReference>
<protein>
    <submittedName>
        <fullName evidence="1">Uncharacterized protein</fullName>
    </submittedName>
</protein>
<comment type="caution">
    <text evidence="1">The sequence shown here is derived from an EMBL/GenBank/DDBJ whole genome shotgun (WGS) entry which is preliminary data.</text>
</comment>
<evidence type="ECO:0000313" key="2">
    <source>
        <dbReference type="Proteomes" id="UP000028582"/>
    </source>
</evidence>
<name>A0A081B504_PHYNI</name>
<feature type="non-terminal residue" evidence="1">
    <location>
        <position position="36"/>
    </location>
</feature>
<evidence type="ECO:0000313" key="1">
    <source>
        <dbReference type="EMBL" id="ETO86215.1"/>
    </source>
</evidence>
<dbReference type="AlphaFoldDB" id="A0A081B504"/>
<proteinExistence type="predicted"/>
<accession>A0A081B504</accession>
<dbReference type="EMBL" id="ANJA01000055">
    <property type="protein sequence ID" value="ETO86215.1"/>
    <property type="molecule type" value="Genomic_DNA"/>
</dbReference>
<sequence>MAGDDVAVHKPTLEVTGKVAAGKAEEEFRNYKDSDR</sequence>
<dbReference type="OrthoDB" id="5151075at2759"/>
<reference evidence="1 2" key="1">
    <citation type="submission" date="2013-11" db="EMBL/GenBank/DDBJ databases">
        <title>The Genome Sequence of Phytophthora parasitica P1976.</title>
        <authorList>
            <consortium name="The Broad Institute Genomics Platform"/>
            <person name="Russ C."/>
            <person name="Tyler B."/>
            <person name="Panabieres F."/>
            <person name="Shan W."/>
            <person name="Tripathy S."/>
            <person name="Grunwald N."/>
            <person name="Machado M."/>
            <person name="Johnson C.S."/>
            <person name="Walker B."/>
            <person name="Young S."/>
            <person name="Zeng Q."/>
            <person name="Gargeya S."/>
            <person name="Fitzgerald M."/>
            <person name="Haas B."/>
            <person name="Abouelleil A."/>
            <person name="Allen A.W."/>
            <person name="Alvarado L."/>
            <person name="Arachchi H.M."/>
            <person name="Berlin A.M."/>
            <person name="Chapman S.B."/>
            <person name="Gainer-Dewar J."/>
            <person name="Goldberg J."/>
            <person name="Griggs A."/>
            <person name="Gujja S."/>
            <person name="Hansen M."/>
            <person name="Howarth C."/>
            <person name="Imamovic A."/>
            <person name="Ireland A."/>
            <person name="Larimer J."/>
            <person name="McCowan C."/>
            <person name="Murphy C."/>
            <person name="Pearson M."/>
            <person name="Poon T.W."/>
            <person name="Priest M."/>
            <person name="Roberts A."/>
            <person name="Saif S."/>
            <person name="Shea T."/>
            <person name="Sisk P."/>
            <person name="Sykes S."/>
            <person name="Wortman J."/>
            <person name="Nusbaum C."/>
            <person name="Birren B."/>
        </authorList>
    </citation>
    <scope>NUCLEOTIDE SEQUENCE [LARGE SCALE GENOMIC DNA]</scope>
    <source>
        <strain evidence="1 2">P1976</strain>
    </source>
</reference>
<gene>
    <name evidence="1" type="ORF">F444_00195</name>
</gene>
<organism evidence="1 2">
    <name type="scientific">Phytophthora nicotianae P1976</name>
    <dbReference type="NCBI Taxonomy" id="1317066"/>
    <lineage>
        <taxon>Eukaryota</taxon>
        <taxon>Sar</taxon>
        <taxon>Stramenopiles</taxon>
        <taxon>Oomycota</taxon>
        <taxon>Peronosporomycetes</taxon>
        <taxon>Peronosporales</taxon>
        <taxon>Peronosporaceae</taxon>
        <taxon>Phytophthora</taxon>
    </lineage>
</organism>